<evidence type="ECO:0000259" key="2">
    <source>
        <dbReference type="Pfam" id="PF13649"/>
    </source>
</evidence>
<keyword evidence="4" id="KW-1185">Reference proteome</keyword>
<dbReference type="Gene3D" id="3.40.50.150">
    <property type="entry name" value="Vaccinia Virus protein VP39"/>
    <property type="match status" value="1"/>
</dbReference>
<dbReference type="InterPro" id="IPR041698">
    <property type="entry name" value="Methyltransf_25"/>
</dbReference>
<evidence type="ECO:0000313" key="4">
    <source>
        <dbReference type="Proteomes" id="UP000702209"/>
    </source>
</evidence>
<dbReference type="InterPro" id="IPR029063">
    <property type="entry name" value="SAM-dependent_MTases_sf"/>
</dbReference>
<dbReference type="PANTHER" id="PTHR43861">
    <property type="entry name" value="TRANS-ACONITATE 2-METHYLTRANSFERASE-RELATED"/>
    <property type="match status" value="1"/>
</dbReference>
<keyword evidence="1" id="KW-0808">Transferase</keyword>
<evidence type="ECO:0000256" key="1">
    <source>
        <dbReference type="ARBA" id="ARBA00022679"/>
    </source>
</evidence>
<dbReference type="CDD" id="cd02440">
    <property type="entry name" value="AdoMet_MTases"/>
    <property type="match status" value="1"/>
</dbReference>
<dbReference type="RefSeq" id="WP_195130362.1">
    <property type="nucleotide sequence ID" value="NZ_JADLQX010000011.1"/>
</dbReference>
<evidence type="ECO:0000313" key="3">
    <source>
        <dbReference type="EMBL" id="MBF6299069.1"/>
    </source>
</evidence>
<proteinExistence type="predicted"/>
<dbReference type="EMBL" id="JADLQX010000011">
    <property type="protein sequence ID" value="MBF6299069.1"/>
    <property type="molecule type" value="Genomic_DNA"/>
</dbReference>
<protein>
    <submittedName>
        <fullName evidence="3">Class I SAM-dependent methyltransferase</fullName>
    </submittedName>
</protein>
<organism evidence="3 4">
    <name type="scientific">Nocardia amamiensis</name>
    <dbReference type="NCBI Taxonomy" id="404578"/>
    <lineage>
        <taxon>Bacteria</taxon>
        <taxon>Bacillati</taxon>
        <taxon>Actinomycetota</taxon>
        <taxon>Actinomycetes</taxon>
        <taxon>Mycobacteriales</taxon>
        <taxon>Nocardiaceae</taxon>
        <taxon>Nocardia</taxon>
    </lineage>
</organism>
<dbReference type="Proteomes" id="UP000702209">
    <property type="component" value="Unassembled WGS sequence"/>
</dbReference>
<accession>A0ABS0CW44</accession>
<name>A0ABS0CW44_9NOCA</name>
<dbReference type="GO" id="GO:0008168">
    <property type="term" value="F:methyltransferase activity"/>
    <property type="evidence" value="ECO:0007669"/>
    <property type="project" value="UniProtKB-KW"/>
</dbReference>
<dbReference type="Pfam" id="PF13649">
    <property type="entry name" value="Methyltransf_25"/>
    <property type="match status" value="1"/>
</dbReference>
<dbReference type="SUPFAM" id="SSF53335">
    <property type="entry name" value="S-adenosyl-L-methionine-dependent methyltransferases"/>
    <property type="match status" value="1"/>
</dbReference>
<reference evidence="3 4" key="1">
    <citation type="submission" date="2020-10" db="EMBL/GenBank/DDBJ databases">
        <title>Identification of Nocardia species via Next-generation sequencing and recognition of intraspecies genetic diversity.</title>
        <authorList>
            <person name="Li P."/>
            <person name="Li P."/>
            <person name="Lu B."/>
        </authorList>
    </citation>
    <scope>NUCLEOTIDE SEQUENCE [LARGE SCALE GENOMIC DNA]</scope>
    <source>
        <strain evidence="3 4">BJ06-0157</strain>
    </source>
</reference>
<keyword evidence="3" id="KW-0489">Methyltransferase</keyword>
<gene>
    <name evidence="3" type="ORF">IU459_16185</name>
</gene>
<feature type="domain" description="Methyltransferase" evidence="2">
    <location>
        <begin position="38"/>
        <end position="131"/>
    </location>
</feature>
<sequence>MVDAVYEEARFASLYDVLNPWQPCYEFYRKKMMVADSVLDIGCGTGKVLAEARRSGHRGRLVGADPAAAMLTIARAKTDEVEWLCSDVQRLPTNDRFDLVVMTGHAFQLLLTDDDIRAALDAIRQVLGPSGQFIFEVRNPVVRGWEQWTDRNTRRTVSAPDGGVVEVVYIFERQRPPDLVDYETAFRFHDVGESYSVSSTLRFINPTRLCEILTATGFEIVRQEGDWSGAPWTSASPEVIMTTCLSAD</sequence>
<dbReference type="GO" id="GO:0032259">
    <property type="term" value="P:methylation"/>
    <property type="evidence" value="ECO:0007669"/>
    <property type="project" value="UniProtKB-KW"/>
</dbReference>
<comment type="caution">
    <text evidence="3">The sequence shown here is derived from an EMBL/GenBank/DDBJ whole genome shotgun (WGS) entry which is preliminary data.</text>
</comment>